<dbReference type="EMBL" id="JAGIOB010000001">
    <property type="protein sequence ID" value="MBP2417598.1"/>
    <property type="molecule type" value="Genomic_DNA"/>
</dbReference>
<dbReference type="RefSeq" id="WP_210056297.1">
    <property type="nucleotide sequence ID" value="NZ_BAAAMH010000003.1"/>
</dbReference>
<keyword evidence="1" id="KW-0812">Transmembrane</keyword>
<protein>
    <recommendedName>
        <fullName evidence="4">DUF4244 domain-containing protein</fullName>
    </recommendedName>
</protein>
<name>A0ABS4ZBN7_9ACTN</name>
<evidence type="ECO:0000313" key="2">
    <source>
        <dbReference type="EMBL" id="MBP2417598.1"/>
    </source>
</evidence>
<evidence type="ECO:0008006" key="4">
    <source>
        <dbReference type="Google" id="ProtNLM"/>
    </source>
</evidence>
<organism evidence="2 3">
    <name type="scientific">Microlunatus capsulatus</name>
    <dbReference type="NCBI Taxonomy" id="99117"/>
    <lineage>
        <taxon>Bacteria</taxon>
        <taxon>Bacillati</taxon>
        <taxon>Actinomycetota</taxon>
        <taxon>Actinomycetes</taxon>
        <taxon>Propionibacteriales</taxon>
        <taxon>Propionibacteriaceae</taxon>
        <taxon>Microlunatus</taxon>
    </lineage>
</organism>
<sequence>MTTTNEAGSGVRCTGPATGTAVAVPVTADGRTVTRRGERGMVSAEWAVGIIAAIGIAGVLLAVVTSGPVEKAILNFILLVIQAFARGI</sequence>
<dbReference type="InterPro" id="IPR025338">
    <property type="entry name" value="DUF4244"/>
</dbReference>
<dbReference type="Pfam" id="PF14029">
    <property type="entry name" value="DUF4244"/>
    <property type="match status" value="1"/>
</dbReference>
<comment type="caution">
    <text evidence="2">The sequence shown here is derived from an EMBL/GenBank/DDBJ whole genome shotgun (WGS) entry which is preliminary data.</text>
</comment>
<gene>
    <name evidence="2" type="ORF">JOF54_002520</name>
</gene>
<proteinExistence type="predicted"/>
<evidence type="ECO:0000256" key="1">
    <source>
        <dbReference type="SAM" id="Phobius"/>
    </source>
</evidence>
<dbReference type="Proteomes" id="UP000758168">
    <property type="component" value="Unassembled WGS sequence"/>
</dbReference>
<keyword evidence="3" id="KW-1185">Reference proteome</keyword>
<keyword evidence="1" id="KW-0472">Membrane</keyword>
<reference evidence="2 3" key="1">
    <citation type="submission" date="2021-03" db="EMBL/GenBank/DDBJ databases">
        <title>Sequencing the genomes of 1000 actinobacteria strains.</title>
        <authorList>
            <person name="Klenk H.-P."/>
        </authorList>
    </citation>
    <scope>NUCLEOTIDE SEQUENCE [LARGE SCALE GENOMIC DNA]</scope>
    <source>
        <strain evidence="2 3">DSM 12936</strain>
    </source>
</reference>
<accession>A0ABS4ZBN7</accession>
<evidence type="ECO:0000313" key="3">
    <source>
        <dbReference type="Proteomes" id="UP000758168"/>
    </source>
</evidence>
<feature type="transmembrane region" description="Helical" evidence="1">
    <location>
        <begin position="46"/>
        <end position="64"/>
    </location>
</feature>
<keyword evidence="1" id="KW-1133">Transmembrane helix</keyword>